<evidence type="ECO:0000259" key="2">
    <source>
        <dbReference type="Pfam" id="PF02371"/>
    </source>
</evidence>
<evidence type="ECO:0000313" key="5">
    <source>
        <dbReference type="EMBL" id="WNK20128.1"/>
    </source>
</evidence>
<evidence type="ECO:0000259" key="1">
    <source>
        <dbReference type="Pfam" id="PF01548"/>
    </source>
</evidence>
<dbReference type="RefSeq" id="WP_311881886.1">
    <property type="nucleotide sequence ID" value="NZ_CP119391.1"/>
</dbReference>
<gene>
    <name evidence="5" type="ORF">P1P91_00050</name>
    <name evidence="6" type="ORF">P1P91_00085</name>
    <name evidence="7" type="ORF">P1P91_00195</name>
    <name evidence="3" type="ORF">P1P91_08260</name>
    <name evidence="4" type="ORF">P1P91_14795</name>
</gene>
<sequence length="359" mass="39346">MTALQLPDIAPSGHIVVGVDTHKHIHVAAVVDTTAGLRSTLSVTADRDGFEKLLAWARSFGRILAFGVEGTGSYGAALTSFIRRHDTLVIEVSRPNRRLRRLNGKSDTLDAENAARAVLSRTATAIPKVTDGTAEMVRQLKVAYDTAVKARTAAMVTLKAMLVHAPDDVRASAEAKTPLALAHKFSRLRPSLLENTTDSIKHTLRSLSRRWISLDEEAGALNKMIYDLVQEAVPQLVESYGISTHTAAEILIVVGDNPERIKSEAALAKLAGISPIPASSGMTSGRYRINRGGHRQLNAAIYRAAIVRMRGHEPTKVYVARRTAEGKTKRDIVRCLKRYIIREVYRLLRYGPKVAEYAT</sequence>
<organism evidence="6 8">
    <name type="scientific">Halomonas piscis</name>
    <dbReference type="NCBI Taxonomy" id="3031727"/>
    <lineage>
        <taxon>Bacteria</taxon>
        <taxon>Pseudomonadati</taxon>
        <taxon>Pseudomonadota</taxon>
        <taxon>Gammaproteobacteria</taxon>
        <taxon>Oceanospirillales</taxon>
        <taxon>Halomonadaceae</taxon>
        <taxon>Halomonas</taxon>
    </lineage>
</organism>
<accession>A0ABY9Z0B4</accession>
<evidence type="ECO:0000313" key="3">
    <source>
        <dbReference type="EMBL" id="WNK18888.1"/>
    </source>
</evidence>
<dbReference type="EMBL" id="CP119391">
    <property type="protein sequence ID" value="WNK20061.1"/>
    <property type="molecule type" value="Genomic_DNA"/>
</dbReference>
<name>A0ABY9Z0B4_9GAMM</name>
<dbReference type="InterPro" id="IPR047650">
    <property type="entry name" value="Transpos_IS110"/>
</dbReference>
<dbReference type="Pfam" id="PF01548">
    <property type="entry name" value="DEDD_Tnp_IS110"/>
    <property type="match status" value="1"/>
</dbReference>
<evidence type="ECO:0000313" key="4">
    <source>
        <dbReference type="EMBL" id="WNK20061.1"/>
    </source>
</evidence>
<reference evidence="6 8" key="1">
    <citation type="submission" date="2023-03" db="EMBL/GenBank/DDBJ databases">
        <title>Halomonas sp. nov., isolated from Korean tranditional fermented seafood 'Jeotgal'.</title>
        <authorList>
            <person name="Kim B."/>
            <person name="Shin N.-R."/>
        </authorList>
    </citation>
    <scope>NUCLEOTIDE SEQUENCE [LARGE SCALE GENOMIC DNA]</scope>
    <source>
        <strain evidence="6 8">SG2L-4</strain>
    </source>
</reference>
<dbReference type="PANTHER" id="PTHR33055:SF16">
    <property type="entry name" value="TRANSPOSASE FOR INSERTION SEQUENCE ELEMENT IS1547"/>
    <property type="match status" value="1"/>
</dbReference>
<dbReference type="InterPro" id="IPR003346">
    <property type="entry name" value="Transposase_20"/>
</dbReference>
<dbReference type="PANTHER" id="PTHR33055">
    <property type="entry name" value="TRANSPOSASE FOR INSERTION SEQUENCE ELEMENT IS1111A"/>
    <property type="match status" value="1"/>
</dbReference>
<evidence type="ECO:0000313" key="7">
    <source>
        <dbReference type="EMBL" id="WNK20155.1"/>
    </source>
</evidence>
<proteinExistence type="predicted"/>
<evidence type="ECO:0000313" key="6">
    <source>
        <dbReference type="EMBL" id="WNK20135.1"/>
    </source>
</evidence>
<dbReference type="InterPro" id="IPR002525">
    <property type="entry name" value="Transp_IS110-like_N"/>
</dbReference>
<keyword evidence="8" id="KW-1185">Reference proteome</keyword>
<dbReference type="EMBL" id="CP119391">
    <property type="protein sequence ID" value="WNK20155.1"/>
    <property type="molecule type" value="Genomic_DNA"/>
</dbReference>
<dbReference type="NCBIfam" id="NF033542">
    <property type="entry name" value="transpos_IS110"/>
    <property type="match status" value="1"/>
</dbReference>
<dbReference type="EMBL" id="CP119391">
    <property type="protein sequence ID" value="WNK20135.1"/>
    <property type="molecule type" value="Genomic_DNA"/>
</dbReference>
<dbReference type="Proteomes" id="UP001301869">
    <property type="component" value="Chromosome"/>
</dbReference>
<evidence type="ECO:0000313" key="8">
    <source>
        <dbReference type="Proteomes" id="UP001301869"/>
    </source>
</evidence>
<dbReference type="EMBL" id="CP119391">
    <property type="protein sequence ID" value="WNK20128.1"/>
    <property type="molecule type" value="Genomic_DNA"/>
</dbReference>
<feature type="domain" description="Transposase IS116/IS110/IS902 C-terminal" evidence="2">
    <location>
        <begin position="240"/>
        <end position="314"/>
    </location>
</feature>
<dbReference type="EMBL" id="CP119391">
    <property type="protein sequence ID" value="WNK18888.1"/>
    <property type="molecule type" value="Genomic_DNA"/>
</dbReference>
<feature type="domain" description="Transposase IS110-like N-terminal" evidence="1">
    <location>
        <begin position="17"/>
        <end position="163"/>
    </location>
</feature>
<dbReference type="Pfam" id="PF02371">
    <property type="entry name" value="Transposase_20"/>
    <property type="match status" value="1"/>
</dbReference>
<protein>
    <submittedName>
        <fullName evidence="6">IS110 family transposase</fullName>
    </submittedName>
</protein>